<name>A0A4Q2RK39_9ACTN</name>
<reference evidence="2 3" key="1">
    <citation type="submission" date="2019-01" db="EMBL/GenBank/DDBJ databases">
        <title>Novel species of Nocardioides.</title>
        <authorList>
            <person name="Liu Q."/>
            <person name="Xin Y.-H."/>
        </authorList>
    </citation>
    <scope>NUCLEOTIDE SEQUENCE [LARGE SCALE GENOMIC DNA]</scope>
    <source>
        <strain evidence="2 3">HLT3-15</strain>
    </source>
</reference>
<organism evidence="2 3">
    <name type="scientific">Nocardioides glacieisoli</name>
    <dbReference type="NCBI Taxonomy" id="1168730"/>
    <lineage>
        <taxon>Bacteria</taxon>
        <taxon>Bacillati</taxon>
        <taxon>Actinomycetota</taxon>
        <taxon>Actinomycetes</taxon>
        <taxon>Propionibacteriales</taxon>
        <taxon>Nocardioidaceae</taxon>
        <taxon>Nocardioides</taxon>
    </lineage>
</organism>
<dbReference type="AlphaFoldDB" id="A0A4Q2RK39"/>
<sequence>MNPRLNETQHAVLRWLADGQADGAATNPQRLTARALSNRRLVKIKGRGPRWHAELTEAGRHYVVHGEYPPGHFGPEPAPGQERADVAEPAAAAKVAGRPKAKQRAEPAVDLTVDSPAGKRRSGGRPVGDALFTASRTDPYDEKVLVTVKEAAWMLSLPEHAIRQAVSLGDLDRVFICAGGKNYRIVYGSLLAWVNSMPRESARTSWWR</sequence>
<evidence type="ECO:0000313" key="3">
    <source>
        <dbReference type="Proteomes" id="UP000291838"/>
    </source>
</evidence>
<dbReference type="OrthoDB" id="3989267at2"/>
<gene>
    <name evidence="2" type="ORF">EUA06_18405</name>
</gene>
<keyword evidence="3" id="KW-1185">Reference proteome</keyword>
<evidence type="ECO:0000256" key="1">
    <source>
        <dbReference type="SAM" id="MobiDB-lite"/>
    </source>
</evidence>
<evidence type="ECO:0000313" key="2">
    <source>
        <dbReference type="EMBL" id="RYB89071.1"/>
    </source>
</evidence>
<dbReference type="RefSeq" id="WP_129478488.1">
    <property type="nucleotide sequence ID" value="NZ_SDWS01000009.1"/>
</dbReference>
<accession>A0A4Q2RK39</accession>
<feature type="region of interest" description="Disordered" evidence="1">
    <location>
        <begin position="95"/>
        <end position="130"/>
    </location>
</feature>
<protein>
    <submittedName>
        <fullName evidence="2">Excisionase</fullName>
    </submittedName>
</protein>
<proteinExistence type="predicted"/>
<comment type="caution">
    <text evidence="2">The sequence shown here is derived from an EMBL/GenBank/DDBJ whole genome shotgun (WGS) entry which is preliminary data.</text>
</comment>
<dbReference type="EMBL" id="SDWS01000009">
    <property type="protein sequence ID" value="RYB89071.1"/>
    <property type="molecule type" value="Genomic_DNA"/>
</dbReference>
<dbReference type="Proteomes" id="UP000291838">
    <property type="component" value="Unassembled WGS sequence"/>
</dbReference>